<dbReference type="Proteomes" id="UP000032180">
    <property type="component" value="Chromosome 2"/>
</dbReference>
<dbReference type="EnsemblPlants" id="LPERR02G31750.8">
    <property type="protein sequence ID" value="LPERR02G31750.8"/>
    <property type="gene ID" value="LPERR02G31750"/>
</dbReference>
<evidence type="ECO:0000313" key="4">
    <source>
        <dbReference type="Proteomes" id="UP000032180"/>
    </source>
</evidence>
<reference evidence="4" key="2">
    <citation type="submission" date="2013-12" db="EMBL/GenBank/DDBJ databases">
        <authorList>
            <person name="Yu Y."/>
            <person name="Lee S."/>
            <person name="de Baynast K."/>
            <person name="Wissotski M."/>
            <person name="Liu L."/>
            <person name="Talag J."/>
            <person name="Goicoechea J."/>
            <person name="Angelova A."/>
            <person name="Jetty R."/>
            <person name="Kudrna D."/>
            <person name="Golser W."/>
            <person name="Rivera L."/>
            <person name="Zhang J."/>
            <person name="Wing R."/>
        </authorList>
    </citation>
    <scope>NUCLEOTIDE SEQUENCE</scope>
</reference>
<dbReference type="Gramene" id="LPERR02G31750.8">
    <property type="protein sequence ID" value="LPERR02G31750.8"/>
    <property type="gene ID" value="LPERR02G31750"/>
</dbReference>
<protein>
    <submittedName>
        <fullName evidence="3">Uncharacterized protein</fullName>
    </submittedName>
</protein>
<keyword evidence="2" id="KW-1133">Transmembrane helix</keyword>
<feature type="compositionally biased region" description="Low complexity" evidence="1">
    <location>
        <begin position="391"/>
        <end position="422"/>
    </location>
</feature>
<dbReference type="PANTHER" id="PTHR35161:SF22">
    <property type="match status" value="1"/>
</dbReference>
<reference evidence="3" key="3">
    <citation type="submission" date="2015-04" db="UniProtKB">
        <authorList>
            <consortium name="EnsemblPlants"/>
        </authorList>
    </citation>
    <scope>IDENTIFICATION</scope>
</reference>
<sequence>MAIAEHWSICKCKYCHDLLVVKYDKTLSMAGEAAAPSPQMGGCQHVGTFVECNRKKYEQHHSRQFDVRCVSDKSKGKLFGRQKTIIHEVMGSQKPAGVLLRTNKKSFGVLALATTFWIFSRLYLYCGRNMKYLFVLKSGPCIKVIRIEARSFCFKMNHLKHYRDYSGCFISLRDYCSGADLITSVNIMGASVTASLTGTAQFSALAESGRLLILHLIKIHMDCLDDGLCLNELSIDDLEVDLNYDHLPRLLRTAIEVPKSDDLIDKSFLNLAILIQRGVRRKYTDIPADLLHLFSVMSCDAHKYLDLIREHSSLVPPMNGRGLMGRMRDALFSLKTQKYPDYNKVLQKIVFPADWETLIQHYRYLILIHNSRPKPKSGTKKGQAVQMQGIQGAPGQQPVQVQGIQGAPGQQGGIPTTVQALGGSSGAAQGGGQHGQRHKQVGLPRAQGHQGKDKQAPNQRIPKAMVAKSSVSTSSGTPLQSLQAKPQPLPKQQQQQQTPAVRQQKQPAAARKQQKQQPPAVRQQKQPAAARKQQKQQPPAVRQQKQPAAARKQQKQQPPAVRQQKQPAAVRKQQQQQPPPPMPQQLPPPPPAPRWPPLHIGKYNGPNTDPAEEAVRYNRNGREQRTDLHIPQIAIEFMYRVVFPLLLPTLQKALFEAGRFGDLDMPTLIPR</sequence>
<feature type="compositionally biased region" description="Low complexity" evidence="1">
    <location>
        <begin position="478"/>
        <end position="576"/>
    </location>
</feature>
<keyword evidence="4" id="KW-1185">Reference proteome</keyword>
<reference evidence="3 4" key="1">
    <citation type="submission" date="2012-08" db="EMBL/GenBank/DDBJ databases">
        <title>Oryza genome evolution.</title>
        <authorList>
            <person name="Wing R.A."/>
        </authorList>
    </citation>
    <scope>NUCLEOTIDE SEQUENCE</scope>
</reference>
<keyword evidence="2" id="KW-0812">Transmembrane</keyword>
<dbReference type="PANTHER" id="PTHR35161">
    <property type="entry name" value="OS02G0303100 PROTEIN"/>
    <property type="match status" value="1"/>
</dbReference>
<dbReference type="eggNOG" id="ENOG502R5NU">
    <property type="taxonomic scope" value="Eukaryota"/>
</dbReference>
<feature type="transmembrane region" description="Helical" evidence="2">
    <location>
        <begin position="107"/>
        <end position="125"/>
    </location>
</feature>
<evidence type="ECO:0000256" key="1">
    <source>
        <dbReference type="SAM" id="MobiDB-lite"/>
    </source>
</evidence>
<evidence type="ECO:0000256" key="2">
    <source>
        <dbReference type="SAM" id="Phobius"/>
    </source>
</evidence>
<feature type="region of interest" description="Disordered" evidence="1">
    <location>
        <begin position="391"/>
        <end position="612"/>
    </location>
</feature>
<feature type="compositionally biased region" description="Pro residues" evidence="1">
    <location>
        <begin position="577"/>
        <end position="596"/>
    </location>
</feature>
<feature type="compositionally biased region" description="Gly residues" evidence="1">
    <location>
        <begin position="423"/>
        <end position="434"/>
    </location>
</feature>
<accession>A0A0D9VN26</accession>
<proteinExistence type="predicted"/>
<dbReference type="HOGENOM" id="CLU_500016_0_0_1"/>
<evidence type="ECO:0000313" key="3">
    <source>
        <dbReference type="EnsemblPlants" id="LPERR02G31750.8"/>
    </source>
</evidence>
<keyword evidence="2" id="KW-0472">Membrane</keyword>
<dbReference type="AlphaFoldDB" id="A0A0D9VN26"/>
<organism evidence="3 4">
    <name type="scientific">Leersia perrieri</name>
    <dbReference type="NCBI Taxonomy" id="77586"/>
    <lineage>
        <taxon>Eukaryota</taxon>
        <taxon>Viridiplantae</taxon>
        <taxon>Streptophyta</taxon>
        <taxon>Embryophyta</taxon>
        <taxon>Tracheophyta</taxon>
        <taxon>Spermatophyta</taxon>
        <taxon>Magnoliopsida</taxon>
        <taxon>Liliopsida</taxon>
        <taxon>Poales</taxon>
        <taxon>Poaceae</taxon>
        <taxon>BOP clade</taxon>
        <taxon>Oryzoideae</taxon>
        <taxon>Oryzeae</taxon>
        <taxon>Oryzinae</taxon>
        <taxon>Leersia</taxon>
    </lineage>
</organism>
<name>A0A0D9VN26_9ORYZ</name>